<dbReference type="AlphaFoldDB" id="A0A852WSK8"/>
<dbReference type="InterPro" id="IPR006311">
    <property type="entry name" value="TAT_signal"/>
</dbReference>
<protein>
    <recommendedName>
        <fullName evidence="2">Polymerase/histidinol phosphatase N-terminal domain-containing protein</fullName>
    </recommendedName>
</protein>
<evidence type="ECO:0000313" key="3">
    <source>
        <dbReference type="EMBL" id="NYG21242.1"/>
    </source>
</evidence>
<proteinExistence type="predicted"/>
<name>A0A852WSK8_9MICO</name>
<dbReference type="RefSeq" id="WP_179551225.1">
    <property type="nucleotide sequence ID" value="NZ_JACCFI010000001.1"/>
</dbReference>
<dbReference type="InterPro" id="IPR052018">
    <property type="entry name" value="PHP_domain"/>
</dbReference>
<dbReference type="InterPro" id="IPR016195">
    <property type="entry name" value="Pol/histidinol_Pase-like"/>
</dbReference>
<dbReference type="SUPFAM" id="SSF89550">
    <property type="entry name" value="PHP domain-like"/>
    <property type="match status" value="1"/>
</dbReference>
<dbReference type="InterPro" id="IPR004013">
    <property type="entry name" value="PHP_dom"/>
</dbReference>
<dbReference type="SMART" id="SM00481">
    <property type="entry name" value="POLIIIAc"/>
    <property type="match status" value="1"/>
</dbReference>
<dbReference type="EMBL" id="JACCFI010000001">
    <property type="protein sequence ID" value="NYG21242.1"/>
    <property type="molecule type" value="Genomic_DNA"/>
</dbReference>
<dbReference type="InterPro" id="IPR003141">
    <property type="entry name" value="Pol/His_phosphatase_N"/>
</dbReference>
<dbReference type="CDD" id="cd07432">
    <property type="entry name" value="PHP_HisPPase"/>
    <property type="match status" value="1"/>
</dbReference>
<sequence length="586" mass="63188">MCDHHASECTEPHDADAELERLGFSRRDMLRTAGIVLAAGALTGAQTLGTGTAPASALGTARGGAANDPALTWLVGDHHVHTQFSHDAKYRLAQQLDAAERYGVDWLAFTEHANFAHAEQGVFSSLEQIQQERDARDLLIFQGLEWYIPAAEHGSVLIAPGHDSARVLRAFELAWDGKLNRWERPANAAQQAEWERRAAEAIAWLGAQKRSGLIEDAVVLANHPLRLGIDSPHELRAWRDADPEIMIGMEGAPGAQGSAISQNTHAGDQRGEYTNAPRADSWPGFPADAYRPYGGFDWATATVGGLWDAMLAEGKPFWITSNSDNHLTVKDTWVTGAYPAGEPYASLPNEFDRWAVLGKRPDPVDTGAPQGGSDFWPGQFSRLHTGVTTRSYAGVLQAMRLGRMWVDHGHLLSGFDVRVRAAMPGNGRGRGNGAGNGWGNAAGVGATLGGRVAARRGQDVEVTITVTTTDYANAAGIVPQLVHVDLISGPVTGGSADPDAVRAPETRVTTRFDTSARRGTFTLTHVFEDVDRSFYVRFRGSDGKRQGAGYHGAAVDPGGPLRHGDGEGDPWQDTWFYANPVFVDVR</sequence>
<accession>A0A852WSK8</accession>
<feature type="region of interest" description="Disordered" evidence="1">
    <location>
        <begin position="253"/>
        <end position="280"/>
    </location>
</feature>
<dbReference type="PANTHER" id="PTHR42924">
    <property type="entry name" value="EXONUCLEASE"/>
    <property type="match status" value="1"/>
</dbReference>
<dbReference type="GO" id="GO:0004534">
    <property type="term" value="F:5'-3' RNA exonuclease activity"/>
    <property type="evidence" value="ECO:0007669"/>
    <property type="project" value="TreeGrafter"/>
</dbReference>
<dbReference type="Gene3D" id="3.20.20.140">
    <property type="entry name" value="Metal-dependent hydrolases"/>
    <property type="match status" value="1"/>
</dbReference>
<feature type="domain" description="Polymerase/histidinol phosphatase N-terminal" evidence="2">
    <location>
        <begin position="76"/>
        <end position="150"/>
    </location>
</feature>
<evidence type="ECO:0000256" key="1">
    <source>
        <dbReference type="SAM" id="MobiDB-lite"/>
    </source>
</evidence>
<evidence type="ECO:0000313" key="4">
    <source>
        <dbReference type="Proteomes" id="UP000549066"/>
    </source>
</evidence>
<comment type="caution">
    <text evidence="3">The sequence shown here is derived from an EMBL/GenBank/DDBJ whole genome shotgun (WGS) entry which is preliminary data.</text>
</comment>
<dbReference type="GO" id="GO:0035312">
    <property type="term" value="F:5'-3' DNA exonuclease activity"/>
    <property type="evidence" value="ECO:0007669"/>
    <property type="project" value="TreeGrafter"/>
</dbReference>
<gene>
    <name evidence="3" type="ORF">BJY17_001989</name>
</gene>
<dbReference type="PANTHER" id="PTHR42924:SF11">
    <property type="entry name" value="POLYMERASE_HISTIDINOL PHOSPHATASE N-TERMINAL DOMAIN-CONTAINING PROTEIN"/>
    <property type="match status" value="1"/>
</dbReference>
<keyword evidence="4" id="KW-1185">Reference proteome</keyword>
<dbReference type="PROSITE" id="PS51318">
    <property type="entry name" value="TAT"/>
    <property type="match status" value="1"/>
</dbReference>
<reference evidence="3 4" key="1">
    <citation type="submission" date="2020-07" db="EMBL/GenBank/DDBJ databases">
        <title>Sequencing the genomes of 1000 actinobacteria strains.</title>
        <authorList>
            <person name="Klenk H.-P."/>
        </authorList>
    </citation>
    <scope>NUCLEOTIDE SEQUENCE [LARGE SCALE GENOMIC DNA]</scope>
    <source>
        <strain evidence="3 4">DSM 8598</strain>
    </source>
</reference>
<dbReference type="Proteomes" id="UP000549066">
    <property type="component" value="Unassembled WGS sequence"/>
</dbReference>
<dbReference type="Pfam" id="PF02811">
    <property type="entry name" value="PHP"/>
    <property type="match status" value="1"/>
</dbReference>
<evidence type="ECO:0000259" key="2">
    <source>
        <dbReference type="SMART" id="SM00481"/>
    </source>
</evidence>
<organism evidence="3 4">
    <name type="scientific">Agromyces hippuratus</name>
    <dbReference type="NCBI Taxonomy" id="286438"/>
    <lineage>
        <taxon>Bacteria</taxon>
        <taxon>Bacillati</taxon>
        <taxon>Actinomycetota</taxon>
        <taxon>Actinomycetes</taxon>
        <taxon>Micrococcales</taxon>
        <taxon>Microbacteriaceae</taxon>
        <taxon>Agromyces</taxon>
    </lineage>
</organism>